<dbReference type="Pfam" id="PF08239">
    <property type="entry name" value="SH3_3"/>
    <property type="match status" value="6"/>
</dbReference>
<evidence type="ECO:0000256" key="5">
    <source>
        <dbReference type="SAM" id="SignalP"/>
    </source>
</evidence>
<evidence type="ECO:0000256" key="3">
    <source>
        <dbReference type="ARBA" id="ARBA00022801"/>
    </source>
</evidence>
<feature type="domain" description="SH3b" evidence="6">
    <location>
        <begin position="288"/>
        <end position="352"/>
    </location>
</feature>
<dbReference type="Gene3D" id="2.30.30.40">
    <property type="entry name" value="SH3 Domains"/>
    <property type="match status" value="6"/>
</dbReference>
<feature type="domain" description="SH3b" evidence="6">
    <location>
        <begin position="53"/>
        <end position="115"/>
    </location>
</feature>
<dbReference type="InterPro" id="IPR000064">
    <property type="entry name" value="NLP_P60_dom"/>
</dbReference>
<dbReference type="PROSITE" id="PS51935">
    <property type="entry name" value="NLPC_P60"/>
    <property type="match status" value="1"/>
</dbReference>
<feature type="domain" description="SH3b" evidence="6">
    <location>
        <begin position="446"/>
        <end position="509"/>
    </location>
</feature>
<feature type="domain" description="SH3b" evidence="6">
    <location>
        <begin position="366"/>
        <end position="430"/>
    </location>
</feature>
<feature type="domain" description="NlpC/P60" evidence="7">
    <location>
        <begin position="520"/>
        <end position="669"/>
    </location>
</feature>
<comment type="caution">
    <text evidence="8">The sequence shown here is derived from an EMBL/GenBank/DDBJ whole genome shotgun (WGS) entry which is preliminary data.</text>
</comment>
<feature type="domain" description="SH3b" evidence="6">
    <location>
        <begin position="208"/>
        <end position="271"/>
    </location>
</feature>
<evidence type="ECO:0000259" key="6">
    <source>
        <dbReference type="PROSITE" id="PS51781"/>
    </source>
</evidence>
<dbReference type="EMBL" id="JACSRA010000032">
    <property type="protein sequence ID" value="MBD7912961.1"/>
    <property type="molecule type" value="Genomic_DNA"/>
</dbReference>
<dbReference type="InterPro" id="IPR052354">
    <property type="entry name" value="Cell_Wall_Dynamics_Protein"/>
</dbReference>
<keyword evidence="9" id="KW-1185">Reference proteome</keyword>
<evidence type="ECO:0000256" key="1">
    <source>
        <dbReference type="ARBA" id="ARBA00007074"/>
    </source>
</evidence>
<keyword evidence="4" id="KW-0788">Thiol protease</keyword>
<sequence>MKRNKIMKLVVASSAIAGGISLSSNTVHATENNAGNIKTGELTKSSMALKSVTKGKVVNISTNLRVRSDAGTNYDTIGYLYNGQEIEVNSEKGGWYRISFNGREGYVSKDYINLNESLSNTVVTSEKKGQVINITSSLNIRQSASTGSAVIGSLRNGDTFEIISNSNGWYNIKSQNTIGFINGEYVKEVDSSSIQNKPEPQVEVKSGVKGKVVNITSNLRVRTSPSTSSSILGYILNGQEVGITGENGDWYKISFNNSDGYVSKEYVQKENATPVNTKAETQENFTASGRGQVTNVTNSLNIRQSASTSSRVLGSLRNGENFDIIGKSGNWYNIRTGSVTGYVSGDYVKEVSGNSVPSSTPQQAASGRGQVTNITNSLNIRQSASTSSKVIGSLRNGEGFDIIGKSGNWYNIRTGSVTGYVSGDYVRETSGSSDSTNHSEEVISNQKGQVINITSNLRVRSSAGTNSTVLGYLLNNQIVNITGKRGQWIKINFNGQAGYVSSEYIKVVNSSTSDEHTNNTSTFYSIFNAMKSQLGSPYVWGGDGESLTTTLLNSLRSLYPIKAAGGFYNRAASYVNQGYRAFDCSGLMQWGYKQAGISIGRTTWDQIGDGTEVSLSDLKPGDLLFYSSLEHVGMYIGNGQWIEAPNSSSNVRIVNVPWSKIGRARRILG</sequence>
<evidence type="ECO:0000259" key="7">
    <source>
        <dbReference type="PROSITE" id="PS51935"/>
    </source>
</evidence>
<dbReference type="InterPro" id="IPR003646">
    <property type="entry name" value="SH3-like_bac-type"/>
</dbReference>
<feature type="domain" description="SH3b" evidence="6">
    <location>
        <begin position="127"/>
        <end position="190"/>
    </location>
</feature>
<dbReference type="Proteomes" id="UP000627781">
    <property type="component" value="Unassembled WGS sequence"/>
</dbReference>
<dbReference type="SMART" id="SM00287">
    <property type="entry name" value="SH3b"/>
    <property type="match status" value="6"/>
</dbReference>
<feature type="chain" id="PRO_5046147487" evidence="5">
    <location>
        <begin position="30"/>
        <end position="669"/>
    </location>
</feature>
<dbReference type="PANTHER" id="PTHR34408">
    <property type="entry name" value="FAMILY PROTEIN, PUTATIVE-RELATED"/>
    <property type="match status" value="1"/>
</dbReference>
<organism evidence="8 9">
    <name type="scientific">Clostridium cibarium</name>
    <dbReference type="NCBI Taxonomy" id="2762247"/>
    <lineage>
        <taxon>Bacteria</taxon>
        <taxon>Bacillati</taxon>
        <taxon>Bacillota</taxon>
        <taxon>Clostridia</taxon>
        <taxon>Eubacteriales</taxon>
        <taxon>Clostridiaceae</taxon>
        <taxon>Clostridium</taxon>
    </lineage>
</organism>
<keyword evidence="2" id="KW-0645">Protease</keyword>
<keyword evidence="3" id="KW-0378">Hydrolase</keyword>
<proteinExistence type="inferred from homology"/>
<name>A0ABR8PXS7_9CLOT</name>
<dbReference type="PROSITE" id="PS51781">
    <property type="entry name" value="SH3B"/>
    <property type="match status" value="6"/>
</dbReference>
<dbReference type="Pfam" id="PF00877">
    <property type="entry name" value="NLPC_P60"/>
    <property type="match status" value="1"/>
</dbReference>
<feature type="signal peptide" evidence="5">
    <location>
        <begin position="1"/>
        <end position="29"/>
    </location>
</feature>
<gene>
    <name evidence="8" type="ORF">H9661_16535</name>
</gene>
<evidence type="ECO:0000256" key="4">
    <source>
        <dbReference type="ARBA" id="ARBA00022807"/>
    </source>
</evidence>
<evidence type="ECO:0000256" key="2">
    <source>
        <dbReference type="ARBA" id="ARBA00022670"/>
    </source>
</evidence>
<protein>
    <submittedName>
        <fullName evidence="8">SH3 domain-containing protein</fullName>
    </submittedName>
</protein>
<comment type="similarity">
    <text evidence="1">Belongs to the peptidase C40 family.</text>
</comment>
<dbReference type="PANTHER" id="PTHR34408:SF1">
    <property type="entry name" value="GLYCOSYL HYDROLASE FAMILY 19 DOMAIN-CONTAINING PROTEIN HI_1415"/>
    <property type="match status" value="1"/>
</dbReference>
<accession>A0ABR8PXS7</accession>
<dbReference type="RefSeq" id="WP_191769879.1">
    <property type="nucleotide sequence ID" value="NZ_JACSRA010000032.1"/>
</dbReference>
<dbReference type="InterPro" id="IPR038765">
    <property type="entry name" value="Papain-like_cys_pep_sf"/>
</dbReference>
<dbReference type="Gene3D" id="3.90.1720.10">
    <property type="entry name" value="endopeptidase domain like (from Nostoc punctiforme)"/>
    <property type="match status" value="1"/>
</dbReference>
<reference evidence="8 9" key="1">
    <citation type="submission" date="2020-08" db="EMBL/GenBank/DDBJ databases">
        <title>A Genomic Blueprint of the Chicken Gut Microbiome.</title>
        <authorList>
            <person name="Gilroy R."/>
            <person name="Ravi A."/>
            <person name="Getino M."/>
            <person name="Pursley I."/>
            <person name="Horton D.L."/>
            <person name="Alikhan N.-F."/>
            <person name="Baker D."/>
            <person name="Gharbi K."/>
            <person name="Hall N."/>
            <person name="Watson M."/>
            <person name="Adriaenssens E.M."/>
            <person name="Foster-Nyarko E."/>
            <person name="Jarju S."/>
            <person name="Secka A."/>
            <person name="Antonio M."/>
            <person name="Oren A."/>
            <person name="Chaudhuri R."/>
            <person name="La Ragione R.M."/>
            <person name="Hildebrand F."/>
            <person name="Pallen M.J."/>
        </authorList>
    </citation>
    <scope>NUCLEOTIDE SEQUENCE [LARGE SCALE GENOMIC DNA]</scope>
    <source>
        <strain evidence="8 9">Sa3CVN1</strain>
    </source>
</reference>
<evidence type="ECO:0000313" key="8">
    <source>
        <dbReference type="EMBL" id="MBD7912961.1"/>
    </source>
</evidence>
<evidence type="ECO:0000313" key="9">
    <source>
        <dbReference type="Proteomes" id="UP000627781"/>
    </source>
</evidence>
<keyword evidence="5" id="KW-0732">Signal</keyword>
<dbReference type="SUPFAM" id="SSF54001">
    <property type="entry name" value="Cysteine proteinases"/>
    <property type="match status" value="1"/>
</dbReference>